<accession>S9Q278</accession>
<dbReference type="Gene3D" id="1.10.45.10">
    <property type="entry name" value="Vanillyl-alcohol Oxidase, Chain A, domain 4"/>
    <property type="match status" value="1"/>
</dbReference>
<dbReference type="AlphaFoldDB" id="S9Q278"/>
<proteinExistence type="inferred from homology"/>
<dbReference type="SUPFAM" id="SSF55103">
    <property type="entry name" value="FAD-linked oxidases, C-terminal domain"/>
    <property type="match status" value="1"/>
</dbReference>
<dbReference type="PANTHER" id="PTHR42934">
    <property type="entry name" value="GLYCOLATE OXIDASE SUBUNIT GLCD"/>
    <property type="match status" value="1"/>
</dbReference>
<keyword evidence="8" id="KW-1185">Reference proteome</keyword>
<dbReference type="eggNOG" id="COG0277">
    <property type="taxonomic scope" value="Bacteria"/>
</dbReference>
<dbReference type="Gene3D" id="3.30.70.2190">
    <property type="match status" value="1"/>
</dbReference>
<dbReference type="InterPro" id="IPR004113">
    <property type="entry name" value="FAD-bd_oxidored_4_C"/>
</dbReference>
<dbReference type="Gene3D" id="3.30.43.10">
    <property type="entry name" value="Uridine Diphospho-n-acetylenolpyruvylglucosamine Reductase, domain 2"/>
    <property type="match status" value="1"/>
</dbReference>
<dbReference type="InterPro" id="IPR006094">
    <property type="entry name" value="Oxid_FAD_bind_N"/>
</dbReference>
<dbReference type="FunFam" id="3.30.70.2740:FF:000001">
    <property type="entry name" value="D-lactate dehydrogenase mitochondrial"/>
    <property type="match status" value="1"/>
</dbReference>
<protein>
    <submittedName>
        <fullName evidence="7">Fe-S protein, lactate dehydrogenase like protein</fullName>
    </submittedName>
</protein>
<evidence type="ECO:0000256" key="1">
    <source>
        <dbReference type="ARBA" id="ARBA00001974"/>
    </source>
</evidence>
<dbReference type="InterPro" id="IPR016164">
    <property type="entry name" value="FAD-linked_Oxase-like_C"/>
</dbReference>
<evidence type="ECO:0000256" key="3">
    <source>
        <dbReference type="ARBA" id="ARBA00022630"/>
    </source>
</evidence>
<evidence type="ECO:0000313" key="7">
    <source>
        <dbReference type="EMBL" id="EPX55404.1"/>
    </source>
</evidence>
<evidence type="ECO:0000259" key="6">
    <source>
        <dbReference type="PROSITE" id="PS51387"/>
    </source>
</evidence>
<dbReference type="SUPFAM" id="SSF56176">
    <property type="entry name" value="FAD-binding/transporter-associated domain-like"/>
    <property type="match status" value="1"/>
</dbReference>
<organism evidence="7 8">
    <name type="scientific">Cystobacter fuscus (strain ATCC 25194 / DSM 2262 / NBRC 100088 / M29)</name>
    <dbReference type="NCBI Taxonomy" id="1242864"/>
    <lineage>
        <taxon>Bacteria</taxon>
        <taxon>Pseudomonadati</taxon>
        <taxon>Myxococcota</taxon>
        <taxon>Myxococcia</taxon>
        <taxon>Myxococcales</taxon>
        <taxon>Cystobacterineae</taxon>
        <taxon>Archangiaceae</taxon>
        <taxon>Cystobacter</taxon>
    </lineage>
</organism>
<reference evidence="7" key="1">
    <citation type="submission" date="2013-05" db="EMBL/GenBank/DDBJ databases">
        <title>Genome assembly of Cystobacter fuscus DSM 2262.</title>
        <authorList>
            <person name="Sharma G."/>
            <person name="Khatri I."/>
            <person name="Kaur C."/>
            <person name="Mayilraj S."/>
            <person name="Subramanian S."/>
        </authorList>
    </citation>
    <scope>NUCLEOTIDE SEQUENCE [LARGE SCALE GENOMIC DNA]</scope>
    <source>
        <strain evidence="7">DSM 2262</strain>
    </source>
</reference>
<dbReference type="Gene3D" id="3.30.465.10">
    <property type="match status" value="1"/>
</dbReference>
<evidence type="ECO:0000256" key="2">
    <source>
        <dbReference type="ARBA" id="ARBA00008000"/>
    </source>
</evidence>
<dbReference type="Pfam" id="PF02913">
    <property type="entry name" value="FAD-oxidase_C"/>
    <property type="match status" value="1"/>
</dbReference>
<evidence type="ECO:0000256" key="5">
    <source>
        <dbReference type="ARBA" id="ARBA00023002"/>
    </source>
</evidence>
<dbReference type="Pfam" id="PF01565">
    <property type="entry name" value="FAD_binding_4"/>
    <property type="match status" value="1"/>
</dbReference>
<evidence type="ECO:0000256" key="4">
    <source>
        <dbReference type="ARBA" id="ARBA00022827"/>
    </source>
</evidence>
<dbReference type="EMBL" id="ANAH02000071">
    <property type="protein sequence ID" value="EPX55404.1"/>
    <property type="molecule type" value="Genomic_DNA"/>
</dbReference>
<dbReference type="PANTHER" id="PTHR42934:SF3">
    <property type="entry name" value="D-LACTATE DEHYDROGENASE"/>
    <property type="match status" value="1"/>
</dbReference>
<gene>
    <name evidence="7" type="ORF">D187_009015</name>
</gene>
<sequence>MSLPAERTFPRPDPALMERAHTSLVAVLSEGQVRRDAPTLERYARDESDSGVYPPDLVVFPEDTAQVSAVFRTCQALGVPFTPCGARSGKSGGSLPLRGGVAVSLERMNRILSVSVEDMTAVAQPGVITGDFMKAVDAQGLFYPPDPNSWEFCTLGGNVAENAGGPRALKYGVTRDYVIGLEWVLPSGEVLRVGRRTLKGVAGYDLVGLFVGSEGTLGVATEITVQLLPRPRYVKTALVVFDSVYAAARAITAVLTAGILPRTLELLDDTALYAVRHRGFPFPEGAGAAVIAEVDGNVEEGLFTELTLLGEICEREGAREVLVAQDESQRERLWTARRLVSPALRALRPHKISEDIAVPRSRIPDIIRALKDMGEELGLLVATYGHAGDGNLHANLLYDGPHQRALVEKGIQRMLEITVAMGGTITGEHGVGHAKREYLAMEQDEGVLSLQRRLKDFFDPSGLLNPEKIFPAPRRP</sequence>
<comment type="similarity">
    <text evidence="2">Belongs to the FAD-binding oxidoreductase/transferase type 4 family.</text>
</comment>
<dbReference type="PROSITE" id="PS51387">
    <property type="entry name" value="FAD_PCMH"/>
    <property type="match status" value="1"/>
</dbReference>
<dbReference type="InterPro" id="IPR016169">
    <property type="entry name" value="FAD-bd_PCMH_sub2"/>
</dbReference>
<dbReference type="InterPro" id="IPR036318">
    <property type="entry name" value="FAD-bd_PCMH-like_sf"/>
</dbReference>
<comment type="cofactor">
    <cofactor evidence="1">
        <name>FAD</name>
        <dbReference type="ChEBI" id="CHEBI:57692"/>
    </cofactor>
</comment>
<evidence type="ECO:0000313" key="8">
    <source>
        <dbReference type="Proteomes" id="UP000011682"/>
    </source>
</evidence>
<keyword evidence="5" id="KW-0560">Oxidoreductase</keyword>
<feature type="domain" description="FAD-binding PCMH-type" evidence="6">
    <location>
        <begin position="51"/>
        <end position="230"/>
    </location>
</feature>
<keyword evidence="4" id="KW-0274">FAD</keyword>
<dbReference type="Gene3D" id="3.30.70.2740">
    <property type="match status" value="1"/>
</dbReference>
<dbReference type="FunFam" id="1.10.45.10:FF:000001">
    <property type="entry name" value="D-lactate dehydrogenase mitochondrial"/>
    <property type="match status" value="1"/>
</dbReference>
<dbReference type="GO" id="GO:0016491">
    <property type="term" value="F:oxidoreductase activity"/>
    <property type="evidence" value="ECO:0007669"/>
    <property type="project" value="UniProtKB-KW"/>
</dbReference>
<dbReference type="RefSeq" id="WP_002624096.1">
    <property type="nucleotide sequence ID" value="NZ_ANAH02000071.1"/>
</dbReference>
<dbReference type="InterPro" id="IPR016166">
    <property type="entry name" value="FAD-bd_PCMH"/>
</dbReference>
<dbReference type="InterPro" id="IPR051914">
    <property type="entry name" value="FAD-linked_OxidoTrans_Type4"/>
</dbReference>
<dbReference type="InterPro" id="IPR016171">
    <property type="entry name" value="Vanillyl_alc_oxidase_C-sub2"/>
</dbReference>
<dbReference type="InterPro" id="IPR016167">
    <property type="entry name" value="FAD-bd_PCMH_sub1"/>
</dbReference>
<comment type="caution">
    <text evidence="7">The sequence shown here is derived from an EMBL/GenBank/DDBJ whole genome shotgun (WGS) entry which is preliminary data.</text>
</comment>
<name>S9Q278_CYSF2</name>
<dbReference type="GO" id="GO:0071949">
    <property type="term" value="F:FAD binding"/>
    <property type="evidence" value="ECO:0007669"/>
    <property type="project" value="InterPro"/>
</dbReference>
<keyword evidence="3" id="KW-0285">Flavoprotein</keyword>
<dbReference type="OrthoDB" id="9811557at2"/>
<dbReference type="Proteomes" id="UP000011682">
    <property type="component" value="Unassembled WGS sequence"/>
</dbReference>